<organism evidence="3 4">
    <name type="scientific">Pseudohalioglobus sediminis</name>
    <dbReference type="NCBI Taxonomy" id="2606449"/>
    <lineage>
        <taxon>Bacteria</taxon>
        <taxon>Pseudomonadati</taxon>
        <taxon>Pseudomonadota</taxon>
        <taxon>Gammaproteobacteria</taxon>
        <taxon>Cellvibrionales</taxon>
        <taxon>Halieaceae</taxon>
        <taxon>Pseudohalioglobus</taxon>
    </lineage>
</organism>
<evidence type="ECO:0000313" key="3">
    <source>
        <dbReference type="EMBL" id="KAA1192085.1"/>
    </source>
</evidence>
<keyword evidence="4" id="KW-1185">Reference proteome</keyword>
<dbReference type="Proteomes" id="UP000323708">
    <property type="component" value="Unassembled WGS sequence"/>
</dbReference>
<dbReference type="GO" id="GO:0005524">
    <property type="term" value="F:ATP binding"/>
    <property type="evidence" value="ECO:0007669"/>
    <property type="project" value="InterPro"/>
</dbReference>
<evidence type="ECO:0000313" key="4">
    <source>
        <dbReference type="Proteomes" id="UP000323708"/>
    </source>
</evidence>
<dbReference type="GO" id="GO:0006508">
    <property type="term" value="P:proteolysis"/>
    <property type="evidence" value="ECO:0007669"/>
    <property type="project" value="InterPro"/>
</dbReference>
<accession>A0A5B0X0B0</accession>
<comment type="caution">
    <text evidence="3">The sequence shown here is derived from an EMBL/GenBank/DDBJ whole genome shotgun (WGS) entry which is preliminary data.</text>
</comment>
<dbReference type="CDD" id="cd02423">
    <property type="entry name" value="Peptidase_C39G"/>
    <property type="match status" value="1"/>
</dbReference>
<protein>
    <submittedName>
        <fullName evidence="3">C39 family peptidase</fullName>
    </submittedName>
</protein>
<feature type="region of interest" description="Disordered" evidence="1">
    <location>
        <begin position="149"/>
        <end position="168"/>
    </location>
</feature>
<proteinExistence type="predicted"/>
<dbReference type="Gene3D" id="3.90.70.10">
    <property type="entry name" value="Cysteine proteinases"/>
    <property type="match status" value="1"/>
</dbReference>
<dbReference type="Pfam" id="PF03412">
    <property type="entry name" value="Peptidase_C39"/>
    <property type="match status" value="1"/>
</dbReference>
<dbReference type="PROSITE" id="PS50990">
    <property type="entry name" value="PEPTIDASE_C39"/>
    <property type="match status" value="1"/>
</dbReference>
<evidence type="ECO:0000256" key="1">
    <source>
        <dbReference type="SAM" id="MobiDB-lite"/>
    </source>
</evidence>
<reference evidence="3 4" key="1">
    <citation type="submission" date="2019-09" db="EMBL/GenBank/DDBJ databases">
        <authorList>
            <person name="Chen X.-Y."/>
        </authorList>
    </citation>
    <scope>NUCLEOTIDE SEQUENCE [LARGE SCALE GENOMIC DNA]</scope>
    <source>
        <strain evidence="3 4">NY5</strain>
    </source>
</reference>
<dbReference type="GO" id="GO:0016020">
    <property type="term" value="C:membrane"/>
    <property type="evidence" value="ECO:0007669"/>
    <property type="project" value="InterPro"/>
</dbReference>
<dbReference type="EMBL" id="VTUX01000004">
    <property type="protein sequence ID" value="KAA1192085.1"/>
    <property type="molecule type" value="Genomic_DNA"/>
</dbReference>
<dbReference type="GO" id="GO:0008233">
    <property type="term" value="F:peptidase activity"/>
    <property type="evidence" value="ECO:0007669"/>
    <property type="project" value="InterPro"/>
</dbReference>
<feature type="domain" description="Peptidase C39" evidence="2">
    <location>
        <begin position="2"/>
        <end position="137"/>
    </location>
</feature>
<dbReference type="InterPro" id="IPR005074">
    <property type="entry name" value="Peptidase_C39"/>
</dbReference>
<gene>
    <name evidence="3" type="ORF">F0M18_10470</name>
</gene>
<sequence length="168" mass="18834">MQNWDLSCGAAALTTLLQYQFGDTVTEREVATGLINRDVYIANPILVQLRQGFSLLDLKRYVDKRGYLGMGFGGMSLQDLERRAPVLIPVNITGYNHFVIFRGRLGDRVLLADPAWGNRTMTLARFERVWIDYLDLGRVGFVVAHKGKPAGHPPAQLAPRESDFVTLN</sequence>
<name>A0A5B0X0B0_9GAMM</name>
<dbReference type="AlphaFoldDB" id="A0A5B0X0B0"/>
<evidence type="ECO:0000259" key="2">
    <source>
        <dbReference type="PROSITE" id="PS50990"/>
    </source>
</evidence>